<dbReference type="AlphaFoldDB" id="A0A934IJN7"/>
<gene>
    <name evidence="3" type="ORF">JCR33_18600</name>
</gene>
<evidence type="ECO:0000256" key="1">
    <source>
        <dbReference type="SAM" id="MobiDB-lite"/>
    </source>
</evidence>
<comment type="caution">
    <text evidence="3">The sequence shown here is derived from an EMBL/GenBank/DDBJ whole genome shotgun (WGS) entry which is preliminary data.</text>
</comment>
<feature type="transmembrane region" description="Helical" evidence="2">
    <location>
        <begin position="37"/>
        <end position="60"/>
    </location>
</feature>
<dbReference type="InterPro" id="IPR024399">
    <property type="entry name" value="DUF2628"/>
</dbReference>
<proteinExistence type="predicted"/>
<sequence>MAIWTVWEHEKFGEKQAERAVFVRDGFAWLAMIAPPLWLLANHMWVLFVVLGVLVGAILWLVSTALSAEVAGVVALGLMVWFGFEARGLRRWSLARRGWRIRAVAEGRRYRDAERRYFTDRLAPHLPPHTHRPVPEAGGAAPWAPAPATRAAPGLIGAAKGERA</sequence>
<name>A0A934IJN7_9HYPH</name>
<keyword evidence="4" id="KW-1185">Reference proteome</keyword>
<dbReference type="RefSeq" id="WP_198883630.1">
    <property type="nucleotide sequence ID" value="NZ_JAEKJA010000020.1"/>
</dbReference>
<feature type="region of interest" description="Disordered" evidence="1">
    <location>
        <begin position="123"/>
        <end position="149"/>
    </location>
</feature>
<dbReference type="Proteomes" id="UP000609531">
    <property type="component" value="Unassembled WGS sequence"/>
</dbReference>
<reference evidence="3" key="1">
    <citation type="submission" date="2020-12" db="EMBL/GenBank/DDBJ databases">
        <title>Bacterial taxonomy.</title>
        <authorList>
            <person name="Pan X."/>
        </authorList>
    </citation>
    <scope>NUCLEOTIDE SEQUENCE</scope>
    <source>
        <strain evidence="3">B2012</strain>
    </source>
</reference>
<organism evidence="3 4">
    <name type="scientific">Acuticoccus mangrovi</name>
    <dbReference type="NCBI Taxonomy" id="2796142"/>
    <lineage>
        <taxon>Bacteria</taxon>
        <taxon>Pseudomonadati</taxon>
        <taxon>Pseudomonadota</taxon>
        <taxon>Alphaproteobacteria</taxon>
        <taxon>Hyphomicrobiales</taxon>
        <taxon>Amorphaceae</taxon>
        <taxon>Acuticoccus</taxon>
    </lineage>
</organism>
<keyword evidence="2" id="KW-1133">Transmembrane helix</keyword>
<dbReference type="Pfam" id="PF10947">
    <property type="entry name" value="DUF2628"/>
    <property type="match status" value="1"/>
</dbReference>
<feature type="compositionally biased region" description="Low complexity" evidence="1">
    <location>
        <begin position="135"/>
        <end position="149"/>
    </location>
</feature>
<evidence type="ECO:0000256" key="2">
    <source>
        <dbReference type="SAM" id="Phobius"/>
    </source>
</evidence>
<evidence type="ECO:0000313" key="3">
    <source>
        <dbReference type="EMBL" id="MBJ3777723.1"/>
    </source>
</evidence>
<keyword evidence="2" id="KW-0472">Membrane</keyword>
<feature type="transmembrane region" description="Helical" evidence="2">
    <location>
        <begin position="66"/>
        <end position="84"/>
    </location>
</feature>
<protein>
    <submittedName>
        <fullName evidence="3">DUF2628 domain-containing protein</fullName>
    </submittedName>
</protein>
<accession>A0A934IJN7</accession>
<evidence type="ECO:0000313" key="4">
    <source>
        <dbReference type="Proteomes" id="UP000609531"/>
    </source>
</evidence>
<keyword evidence="2" id="KW-0812">Transmembrane</keyword>
<dbReference type="EMBL" id="JAEKJA010000020">
    <property type="protein sequence ID" value="MBJ3777723.1"/>
    <property type="molecule type" value="Genomic_DNA"/>
</dbReference>